<feature type="compositionally biased region" description="Basic and acidic residues" evidence="1">
    <location>
        <begin position="104"/>
        <end position="121"/>
    </location>
</feature>
<feature type="compositionally biased region" description="Polar residues" evidence="1">
    <location>
        <begin position="11"/>
        <end position="21"/>
    </location>
</feature>
<feature type="region of interest" description="Disordered" evidence="1">
    <location>
        <begin position="1"/>
        <end position="142"/>
    </location>
</feature>
<dbReference type="EMBL" id="CAEZZU010000323">
    <property type="protein sequence ID" value="CAB4793467.1"/>
    <property type="molecule type" value="Genomic_DNA"/>
</dbReference>
<reference evidence="2" key="1">
    <citation type="submission" date="2020-05" db="EMBL/GenBank/DDBJ databases">
        <authorList>
            <person name="Chiriac C."/>
            <person name="Salcher M."/>
            <person name="Ghai R."/>
            <person name="Kavagutti S V."/>
        </authorList>
    </citation>
    <scope>NUCLEOTIDE SEQUENCE</scope>
</reference>
<proteinExistence type="predicted"/>
<protein>
    <submittedName>
        <fullName evidence="2">Unannotated protein</fullName>
    </submittedName>
</protein>
<evidence type="ECO:0000256" key="1">
    <source>
        <dbReference type="SAM" id="MobiDB-lite"/>
    </source>
</evidence>
<evidence type="ECO:0000313" key="2">
    <source>
        <dbReference type="EMBL" id="CAB4793467.1"/>
    </source>
</evidence>
<dbReference type="AlphaFoldDB" id="A0A6J6XHM1"/>
<feature type="compositionally biased region" description="Low complexity" evidence="1">
    <location>
        <begin position="22"/>
        <end position="57"/>
    </location>
</feature>
<feature type="compositionally biased region" description="Low complexity" evidence="1">
    <location>
        <begin position="88"/>
        <end position="101"/>
    </location>
</feature>
<accession>A0A6J6XHM1</accession>
<name>A0A6J6XHM1_9ZZZZ</name>
<gene>
    <name evidence="2" type="ORF">UFOPK2925_01637</name>
</gene>
<organism evidence="2">
    <name type="scientific">freshwater metagenome</name>
    <dbReference type="NCBI Taxonomy" id="449393"/>
    <lineage>
        <taxon>unclassified sequences</taxon>
        <taxon>metagenomes</taxon>
        <taxon>ecological metagenomes</taxon>
    </lineage>
</organism>
<sequence>MALSFGPPMNSPSSSLSYPTMTTATSDFAASATDAARSSAGAVLTSTWPSAATSPASGVTTVGDITSLDPPSPRLRTSAKRPNTQRRASAPGSSGSSGAPSMDSLRRSTADFRADSSERPRCSSHASTSIGSTGIAPTPKRSIVERVRATAASTNSTPRLPSATAATTGACRIIL</sequence>